<dbReference type="InterPro" id="IPR018614">
    <property type="entry name" value="KRTCAP2"/>
</dbReference>
<dbReference type="FunCoup" id="A0A7R8V3H5">
    <property type="interactions" value="570"/>
</dbReference>
<evidence type="ECO:0000313" key="7">
    <source>
        <dbReference type="EMBL" id="CAD7092176.1"/>
    </source>
</evidence>
<keyword evidence="4 6" id="KW-1133">Transmembrane helix</keyword>
<evidence type="ECO:0000313" key="8">
    <source>
        <dbReference type="Proteomes" id="UP000594454"/>
    </source>
</evidence>
<evidence type="ECO:0000256" key="3">
    <source>
        <dbReference type="ARBA" id="ARBA00022692"/>
    </source>
</evidence>
<feature type="transmembrane region" description="Helical" evidence="6">
    <location>
        <begin position="6"/>
        <end position="26"/>
    </location>
</feature>
<organism evidence="7 8">
    <name type="scientific">Hermetia illucens</name>
    <name type="common">Black soldier fly</name>
    <dbReference type="NCBI Taxonomy" id="343691"/>
    <lineage>
        <taxon>Eukaryota</taxon>
        <taxon>Metazoa</taxon>
        <taxon>Ecdysozoa</taxon>
        <taxon>Arthropoda</taxon>
        <taxon>Hexapoda</taxon>
        <taxon>Insecta</taxon>
        <taxon>Pterygota</taxon>
        <taxon>Neoptera</taxon>
        <taxon>Endopterygota</taxon>
        <taxon>Diptera</taxon>
        <taxon>Brachycera</taxon>
        <taxon>Stratiomyomorpha</taxon>
        <taxon>Stratiomyidae</taxon>
        <taxon>Hermetiinae</taxon>
        <taxon>Hermetia</taxon>
    </lineage>
</organism>
<sequence length="131" mass="14513">MAASSSISMILASVFSILIFSTMQLYRTWFAASQLNTILGGYLGSWLFIFSLTALNNLESIALGDGFQAKFFPEVLFSLIGAVFACSMVHRVCATTCFIFSIIGLYFVNKISQRVHNMPAATEVFSKKKRK</sequence>
<keyword evidence="5 6" id="KW-0472">Membrane</keyword>
<dbReference type="AlphaFoldDB" id="A0A7R8V3H5"/>
<evidence type="ECO:0000256" key="4">
    <source>
        <dbReference type="ARBA" id="ARBA00022989"/>
    </source>
</evidence>
<evidence type="ECO:0000256" key="5">
    <source>
        <dbReference type="ARBA" id="ARBA00023136"/>
    </source>
</evidence>
<accession>A0A7R8V3H5</accession>
<dbReference type="InParanoid" id="A0A7R8V3H5"/>
<keyword evidence="8" id="KW-1185">Reference proteome</keyword>
<evidence type="ECO:0000256" key="1">
    <source>
        <dbReference type="ARBA" id="ARBA00004141"/>
    </source>
</evidence>
<dbReference type="EMBL" id="LR899014">
    <property type="protein sequence ID" value="CAD7092176.1"/>
    <property type="molecule type" value="Genomic_DNA"/>
</dbReference>
<dbReference type="PANTHER" id="PTHR32001:SF1">
    <property type="entry name" value="KERATINOCYTE-ASSOCIATED PROTEIN 2"/>
    <property type="match status" value="1"/>
</dbReference>
<dbReference type="Proteomes" id="UP000594454">
    <property type="component" value="Chromosome 6"/>
</dbReference>
<evidence type="ECO:0000256" key="2">
    <source>
        <dbReference type="ARBA" id="ARBA00007279"/>
    </source>
</evidence>
<comment type="similarity">
    <text evidence="2">Belongs to the KRTCAP2 family.</text>
</comment>
<comment type="subcellular location">
    <subcellularLocation>
        <location evidence="1">Membrane</location>
        <topology evidence="1">Multi-pass membrane protein</topology>
    </subcellularLocation>
</comment>
<keyword evidence="3 6" id="KW-0812">Transmembrane</keyword>
<dbReference type="OMA" id="ITIYYMN"/>
<dbReference type="OrthoDB" id="1111004at2759"/>
<name>A0A7R8V3H5_HERIL</name>
<proteinExistence type="inferred from homology"/>
<gene>
    <name evidence="7" type="ORF">HERILL_LOCUS14556</name>
</gene>
<feature type="transmembrane region" description="Helical" evidence="6">
    <location>
        <begin position="75"/>
        <end position="108"/>
    </location>
</feature>
<feature type="transmembrane region" description="Helical" evidence="6">
    <location>
        <begin position="38"/>
        <end position="55"/>
    </location>
</feature>
<evidence type="ECO:0008006" key="9">
    <source>
        <dbReference type="Google" id="ProtNLM"/>
    </source>
</evidence>
<reference evidence="7 8" key="1">
    <citation type="submission" date="2020-11" db="EMBL/GenBank/DDBJ databases">
        <authorList>
            <person name="Wallbank WR R."/>
            <person name="Pardo Diaz C."/>
            <person name="Kozak K."/>
            <person name="Martin S."/>
            <person name="Jiggins C."/>
            <person name="Moest M."/>
            <person name="Warren A I."/>
            <person name="Generalovic N T."/>
            <person name="Byers J.R.P. K."/>
            <person name="Montejo-Kovacevich G."/>
            <person name="Yen C E."/>
        </authorList>
    </citation>
    <scope>NUCLEOTIDE SEQUENCE [LARGE SCALE GENOMIC DNA]</scope>
</reference>
<dbReference type="GO" id="GO:0016020">
    <property type="term" value="C:membrane"/>
    <property type="evidence" value="ECO:0007669"/>
    <property type="project" value="UniProtKB-SubCell"/>
</dbReference>
<protein>
    <recommendedName>
        <fullName evidence="9">Dolichyl-diphosphooligosaccharide--protein glycosyltransferase subunit KCP2</fullName>
    </recommendedName>
</protein>
<evidence type="ECO:0000256" key="6">
    <source>
        <dbReference type="SAM" id="Phobius"/>
    </source>
</evidence>
<dbReference type="PANTHER" id="PTHR32001">
    <property type="entry name" value="KERATINOCYTE-ASSOCIATED PROTEIN 2"/>
    <property type="match status" value="1"/>
</dbReference>
<dbReference type="Pfam" id="PF09775">
    <property type="entry name" value="Keratin_assoc"/>
    <property type="match status" value="1"/>
</dbReference>